<feature type="transmembrane region" description="Helical" evidence="1">
    <location>
        <begin position="55"/>
        <end position="73"/>
    </location>
</feature>
<evidence type="ECO:0000313" key="3">
    <source>
        <dbReference type="Proteomes" id="UP001549162"/>
    </source>
</evidence>
<dbReference type="EMBL" id="JBEPMA010000003">
    <property type="protein sequence ID" value="MET3617205.1"/>
    <property type="molecule type" value="Genomic_DNA"/>
</dbReference>
<keyword evidence="1" id="KW-0812">Transmembrane</keyword>
<protein>
    <recommendedName>
        <fullName evidence="4">DUF4367 domain-containing protein</fullName>
    </recommendedName>
</protein>
<evidence type="ECO:0000256" key="1">
    <source>
        <dbReference type="SAM" id="Phobius"/>
    </source>
</evidence>
<name>A0ABV2J8V1_9FIRM</name>
<accession>A0ABV2J8V1</accession>
<organism evidence="2 3">
    <name type="scientific">Peptoniphilus olsenii</name>
    <dbReference type="NCBI Taxonomy" id="411570"/>
    <lineage>
        <taxon>Bacteria</taxon>
        <taxon>Bacillati</taxon>
        <taxon>Bacillota</taxon>
        <taxon>Tissierellia</taxon>
        <taxon>Tissierellales</taxon>
        <taxon>Peptoniphilaceae</taxon>
        <taxon>Peptoniphilus</taxon>
    </lineage>
</organism>
<dbReference type="Proteomes" id="UP001549162">
    <property type="component" value="Unassembled WGS sequence"/>
</dbReference>
<gene>
    <name evidence="2" type="ORF">ABID14_000833</name>
</gene>
<sequence>MKNKWSPEYEKKIKDELKQSVENTFPSEYLKNKIDLEISNIEKPKGEFKMKKRKLAIIAVAAALLSVGVFAVGRITGTVGSSTSYYNYTAYEDVEKAEEKAGFDAIIPEELKGGYEFDGIYMVDVADLDDEHNEFNKRKTIDVNYKNENDSKISLTADKVPETSFKIEEEEHQEIRTIDDTKYYYTQLESLFLASEDEMTPEEKERNENDPFFNVGIGGEGTERETSISNHLSFEYDGVVYMLMADENMDKELLFEIGQEILEQK</sequence>
<keyword evidence="1" id="KW-0472">Membrane</keyword>
<reference evidence="2 3" key="1">
    <citation type="submission" date="2024-06" db="EMBL/GenBank/DDBJ databases">
        <title>Genomic Encyclopedia of Type Strains, Phase IV (KMG-IV): sequencing the most valuable type-strain genomes for metagenomic binning, comparative biology and taxonomic classification.</title>
        <authorList>
            <person name="Goeker M."/>
        </authorList>
    </citation>
    <scope>NUCLEOTIDE SEQUENCE [LARGE SCALE GENOMIC DNA]</scope>
    <source>
        <strain evidence="2 3">DSM 21460</strain>
    </source>
</reference>
<keyword evidence="3" id="KW-1185">Reference proteome</keyword>
<evidence type="ECO:0008006" key="4">
    <source>
        <dbReference type="Google" id="ProtNLM"/>
    </source>
</evidence>
<dbReference type="RefSeq" id="WP_354367424.1">
    <property type="nucleotide sequence ID" value="NZ_JBEPMA010000003.1"/>
</dbReference>
<proteinExistence type="predicted"/>
<evidence type="ECO:0000313" key="2">
    <source>
        <dbReference type="EMBL" id="MET3617205.1"/>
    </source>
</evidence>
<comment type="caution">
    <text evidence="2">The sequence shown here is derived from an EMBL/GenBank/DDBJ whole genome shotgun (WGS) entry which is preliminary data.</text>
</comment>
<keyword evidence="1" id="KW-1133">Transmembrane helix</keyword>